<dbReference type="Proteomes" id="UP000054423">
    <property type="component" value="Unassembled WGS sequence"/>
</dbReference>
<proteinExistence type="predicted"/>
<dbReference type="OrthoDB" id="125046at2759"/>
<reference evidence="2" key="1">
    <citation type="submission" date="2013-11" db="EMBL/GenBank/DDBJ databases">
        <title>The Genome Sequence of Phytophthora parasitica CHvinca01.</title>
        <authorList>
            <consortium name="The Broad Institute Genomics Platform"/>
            <person name="Russ C."/>
            <person name="Tyler B."/>
            <person name="Panabieres F."/>
            <person name="Shan W."/>
            <person name="Tripathy S."/>
            <person name="Grunwald N."/>
            <person name="Machado M."/>
            <person name="Johnson C.S."/>
            <person name="Arredondo F."/>
            <person name="Hong C."/>
            <person name="Coffey M."/>
            <person name="Young S.K."/>
            <person name="Zeng Q."/>
            <person name="Gargeya S."/>
            <person name="Fitzgerald M."/>
            <person name="Abouelleil A."/>
            <person name="Alvarado L."/>
            <person name="Chapman S.B."/>
            <person name="Gainer-Dewar J."/>
            <person name="Goldberg J."/>
            <person name="Griggs A."/>
            <person name="Gujja S."/>
            <person name="Hansen M."/>
            <person name="Howarth C."/>
            <person name="Imamovic A."/>
            <person name="Ireland A."/>
            <person name="Larimer J."/>
            <person name="McCowan C."/>
            <person name="Murphy C."/>
            <person name="Pearson M."/>
            <person name="Poon T.W."/>
            <person name="Priest M."/>
            <person name="Roberts A."/>
            <person name="Saif S."/>
            <person name="Shea T."/>
            <person name="Sykes S."/>
            <person name="Wortman J."/>
            <person name="Nusbaum C."/>
            <person name="Birren B."/>
        </authorList>
    </citation>
    <scope>NUCLEOTIDE SEQUENCE [LARGE SCALE GENOMIC DNA]</scope>
    <source>
        <strain evidence="2">CHvinca01</strain>
    </source>
</reference>
<feature type="region of interest" description="Disordered" evidence="1">
    <location>
        <begin position="1"/>
        <end position="23"/>
    </location>
</feature>
<dbReference type="EMBL" id="KI682735">
    <property type="protein sequence ID" value="ETL80457.1"/>
    <property type="molecule type" value="Genomic_DNA"/>
</dbReference>
<gene>
    <name evidence="2" type="ORF">L917_19050</name>
</gene>
<protein>
    <submittedName>
        <fullName evidence="2">Uncharacterized protein</fullName>
    </submittedName>
</protein>
<evidence type="ECO:0000313" key="2">
    <source>
        <dbReference type="EMBL" id="ETL80457.1"/>
    </source>
</evidence>
<name>W2K5Q7_PHYNI</name>
<dbReference type="AlphaFoldDB" id="W2K5Q7"/>
<feature type="non-terminal residue" evidence="2">
    <location>
        <position position="1"/>
    </location>
</feature>
<organism evidence="2">
    <name type="scientific">Phytophthora nicotianae</name>
    <name type="common">Potato buckeye rot agent</name>
    <name type="synonym">Phytophthora parasitica</name>
    <dbReference type="NCBI Taxonomy" id="4792"/>
    <lineage>
        <taxon>Eukaryota</taxon>
        <taxon>Sar</taxon>
        <taxon>Stramenopiles</taxon>
        <taxon>Oomycota</taxon>
        <taxon>Peronosporomycetes</taxon>
        <taxon>Peronosporales</taxon>
        <taxon>Peronosporaceae</taxon>
        <taxon>Phytophthora</taxon>
    </lineage>
</organism>
<accession>W2K5Q7</accession>
<evidence type="ECO:0000256" key="1">
    <source>
        <dbReference type="SAM" id="MobiDB-lite"/>
    </source>
</evidence>
<sequence length="60" mass="7088">NDGYKRPLGREDRSAKMGKDREWHDEDTIQLCLSWLEISEDPVTSTGQKKDSFFSRVYQH</sequence>